<evidence type="ECO:0000256" key="6">
    <source>
        <dbReference type="SAM" id="Phobius"/>
    </source>
</evidence>
<keyword evidence="4 6" id="KW-1133">Transmembrane helix</keyword>
<dbReference type="Pfam" id="PF01810">
    <property type="entry name" value="LysE"/>
    <property type="match status" value="1"/>
</dbReference>
<dbReference type="AlphaFoldDB" id="A0AAU7XE83"/>
<evidence type="ECO:0000256" key="4">
    <source>
        <dbReference type="ARBA" id="ARBA00022989"/>
    </source>
</evidence>
<evidence type="ECO:0000256" key="2">
    <source>
        <dbReference type="ARBA" id="ARBA00022475"/>
    </source>
</evidence>
<sequence length="216" mass="21695">MSATLSIFASLAAAQFALAIVPGPNMALVLAAGNRDRRLGLMTALGIATAALVWAAAGMTGLGATLAGLPGITEALRIACGLYLILLGGLAVVRAFKADASAIDTADTGSTDAALCRDAAVRAFRAGFLTTITHPKAIPFYLAIFAATGADHLDGVACAAAVLLMPLVGLVWNGALALLVATGPLRAGLQRHRRMAEGVAGTAMIGFGAKLITSRG</sequence>
<evidence type="ECO:0000313" key="7">
    <source>
        <dbReference type="EMBL" id="XBY45000.1"/>
    </source>
</evidence>
<gene>
    <name evidence="7" type="ORF">ABS361_01465</name>
</gene>
<comment type="subcellular location">
    <subcellularLocation>
        <location evidence="1">Cell membrane</location>
        <topology evidence="1">Multi-pass membrane protein</topology>
    </subcellularLocation>
</comment>
<keyword evidence="3 6" id="KW-0812">Transmembrane</keyword>
<feature type="transmembrane region" description="Helical" evidence="6">
    <location>
        <begin position="159"/>
        <end position="185"/>
    </location>
</feature>
<evidence type="ECO:0000256" key="1">
    <source>
        <dbReference type="ARBA" id="ARBA00004651"/>
    </source>
</evidence>
<dbReference type="RefSeq" id="WP_407050093.1">
    <property type="nucleotide sequence ID" value="NZ_CP158568.1"/>
</dbReference>
<dbReference type="EMBL" id="CP158568">
    <property type="protein sequence ID" value="XBY45000.1"/>
    <property type="molecule type" value="Genomic_DNA"/>
</dbReference>
<reference evidence="7" key="1">
    <citation type="submission" date="2024-06" db="EMBL/GenBank/DDBJ databases">
        <title>Methylostella associata gen. nov., sp. nov., a novel Ancalomicrobiaceae-affiliated facultatively methylotrophic bacteria that feed on methanotrophs of the genus Methylococcus.</title>
        <authorList>
            <person name="Saltykova V."/>
            <person name="Danilova O.V."/>
            <person name="Oshkin I.Y."/>
            <person name="Belova S.E."/>
            <person name="Pimenov N.V."/>
            <person name="Dedysh S.N."/>
        </authorList>
    </citation>
    <scope>NUCLEOTIDE SEQUENCE</scope>
    <source>
        <strain evidence="7">S20</strain>
    </source>
</reference>
<accession>A0AAU7XE83</accession>
<dbReference type="InterPro" id="IPR001123">
    <property type="entry name" value="LeuE-type"/>
</dbReference>
<proteinExistence type="predicted"/>
<name>A0AAU7XE83_9HYPH</name>
<keyword evidence="2" id="KW-1003">Cell membrane</keyword>
<organism evidence="7">
    <name type="scientific">Methyloraptor flagellatus</name>
    <dbReference type="NCBI Taxonomy" id="3162530"/>
    <lineage>
        <taxon>Bacteria</taxon>
        <taxon>Pseudomonadati</taxon>
        <taxon>Pseudomonadota</taxon>
        <taxon>Alphaproteobacteria</taxon>
        <taxon>Hyphomicrobiales</taxon>
        <taxon>Ancalomicrobiaceae</taxon>
        <taxon>Methyloraptor</taxon>
    </lineage>
</organism>
<dbReference type="PANTHER" id="PTHR30086:SF17">
    <property type="entry name" value="LYSE FAMILY TRANSLOCATOR"/>
    <property type="match status" value="1"/>
</dbReference>
<dbReference type="GO" id="GO:0005886">
    <property type="term" value="C:plasma membrane"/>
    <property type="evidence" value="ECO:0007669"/>
    <property type="project" value="UniProtKB-SubCell"/>
</dbReference>
<evidence type="ECO:0000256" key="5">
    <source>
        <dbReference type="ARBA" id="ARBA00023136"/>
    </source>
</evidence>
<keyword evidence="5 6" id="KW-0472">Membrane</keyword>
<dbReference type="PANTHER" id="PTHR30086">
    <property type="entry name" value="ARGININE EXPORTER PROTEIN ARGO"/>
    <property type="match status" value="1"/>
</dbReference>
<dbReference type="GO" id="GO:0015171">
    <property type="term" value="F:amino acid transmembrane transporter activity"/>
    <property type="evidence" value="ECO:0007669"/>
    <property type="project" value="TreeGrafter"/>
</dbReference>
<feature type="transmembrane region" description="Helical" evidence="6">
    <location>
        <begin position="43"/>
        <end position="69"/>
    </location>
</feature>
<evidence type="ECO:0000256" key="3">
    <source>
        <dbReference type="ARBA" id="ARBA00022692"/>
    </source>
</evidence>
<dbReference type="KEGG" id="mflg:ABS361_01465"/>
<protein>
    <submittedName>
        <fullName evidence="7">LysE family transporter</fullName>
    </submittedName>
</protein>
<feature type="transmembrane region" description="Helical" evidence="6">
    <location>
        <begin position="76"/>
        <end position="96"/>
    </location>
</feature>